<keyword evidence="3" id="KW-1185">Reference proteome</keyword>
<sequence>MSKKDKETTTDQGMHDIIRLDLSIEINEFSKHVQNKIERLDERMRFVNYKFEDVRFWFRRYSISIIYLATLLTLIEALMNSFNLETIQNNILKNFLKFSPLLLSSLVSLIAAIIKFNKYEEKIEDITRATEKCIITIAKLKEVKEELYFCKTVNDFNKINDRFTRDIYTEYLESNTNIERQLLDTDYAKYMKRIAHNDIERAKILLKRNYELDELSQTSLTKISLNPLRPSYKQISLIDDNSSNNTDDAIKNETMINKKRLSISAIHNSIDRPIPYRGNSPPLSRSNISNKKMTPKVCIKCNRNYLYDINSINQRCPYCKTLQENIKHKNYTSINQVDIENGINEKDIEKCVNCIQKRWRNYKIKKNTRNF</sequence>
<dbReference type="KEGG" id="vg:26049111"/>
<keyword evidence="1" id="KW-0812">Transmembrane</keyword>
<accession>A0A0N9R146</accession>
<protein>
    <submittedName>
        <fullName evidence="2">Uncharacterized protein</fullName>
    </submittedName>
</protein>
<dbReference type="EMBL" id="KT820662">
    <property type="protein sequence ID" value="ALH23150.1"/>
    <property type="molecule type" value="Genomic_DNA"/>
</dbReference>
<dbReference type="Proteomes" id="UP000203826">
    <property type="component" value="Segment"/>
</dbReference>
<keyword evidence="1" id="KW-0472">Membrane</keyword>
<feature type="transmembrane region" description="Helical" evidence="1">
    <location>
        <begin position="65"/>
        <end position="83"/>
    </location>
</feature>
<gene>
    <name evidence="2" type="ORF">ceV_244</name>
</gene>
<feature type="transmembrane region" description="Helical" evidence="1">
    <location>
        <begin position="95"/>
        <end position="114"/>
    </location>
</feature>
<name>A0A0N9R146_9VIRU</name>
<reference evidence="2 3" key="1">
    <citation type="journal article" date="2015" name="Genome Announc.">
        <title>The 474-Kilobase-Pair Complete Genome Sequence of CeV-01B, a Virus Infecting Haptolina (Chrysochromulina) ericina (Prymnesiophyceae).</title>
        <authorList>
            <person name="Gallot-Lavallee L."/>
            <person name="Pagarete A."/>
            <person name="Legendre M."/>
            <person name="Santini S."/>
            <person name="Sandaa R.A."/>
            <person name="Himmelbauer H."/>
            <person name="Ogata H."/>
            <person name="Bratbak G."/>
            <person name="Claverie J.M."/>
        </authorList>
    </citation>
    <scope>NUCLEOTIDE SEQUENCE [LARGE SCALE GENOMIC DNA]</scope>
    <source>
        <strain evidence="2">CeV-01B</strain>
    </source>
</reference>
<evidence type="ECO:0000256" key="1">
    <source>
        <dbReference type="SAM" id="Phobius"/>
    </source>
</evidence>
<evidence type="ECO:0000313" key="2">
    <source>
        <dbReference type="EMBL" id="ALH23150.1"/>
    </source>
</evidence>
<organism evidence="2 3">
    <name type="scientific">Chrysochromulina ericina virus CeV-01B</name>
    <dbReference type="NCBI Taxonomy" id="3070830"/>
    <lineage>
        <taxon>Viruses</taxon>
        <taxon>Varidnaviria</taxon>
        <taxon>Bamfordvirae</taxon>
        <taxon>Nucleocytoviricota</taxon>
        <taxon>Megaviricetes</taxon>
        <taxon>Imitervirales</taxon>
        <taxon>Mesomimiviridae</taxon>
        <taxon>Tethysvirus</taxon>
        <taxon>Tethysvirus raunefjordenense</taxon>
    </lineage>
</organism>
<keyword evidence="1" id="KW-1133">Transmembrane helix</keyword>
<proteinExistence type="predicted"/>
<evidence type="ECO:0000313" key="3">
    <source>
        <dbReference type="Proteomes" id="UP000203826"/>
    </source>
</evidence>